<evidence type="ECO:0000313" key="6">
    <source>
        <dbReference type="EMBL" id="QDT62533.1"/>
    </source>
</evidence>
<dbReference type="InterPro" id="IPR013324">
    <property type="entry name" value="RNA_pol_sigma_r3/r4-like"/>
</dbReference>
<dbReference type="SUPFAM" id="SSF88659">
    <property type="entry name" value="Sigma3 and sigma4 domains of RNA polymerase sigma factors"/>
    <property type="match status" value="1"/>
</dbReference>
<dbReference type="InterPro" id="IPR013325">
    <property type="entry name" value="RNA_pol_sigma_r2"/>
</dbReference>
<dbReference type="AlphaFoldDB" id="A0A517T2C8"/>
<dbReference type="OrthoDB" id="266768at2"/>
<dbReference type="Proteomes" id="UP000315003">
    <property type="component" value="Chromosome"/>
</dbReference>
<dbReference type="EMBL" id="CP036272">
    <property type="protein sequence ID" value="QDT62533.1"/>
    <property type="molecule type" value="Genomic_DNA"/>
</dbReference>
<dbReference type="InterPro" id="IPR014284">
    <property type="entry name" value="RNA_pol_sigma-70_dom"/>
</dbReference>
<sequence length="186" mass="21580">MQQATIKTILGGDLDAYDAVVRQYQAMLLGYAANRLPDLDAAQEVVQLTFIRAYEQLNEYQPQRDFGVWLCVICKHFILSELERQRREFRNLDQFSDALRLRVGERMAELSDNDQRQSLSAMRECLTALQSQAALVVRLRYEERQSCRSIAESLNRTVTWVSSTLSRSRRALRVCIERRLDEEATA</sequence>
<reference evidence="6 7" key="1">
    <citation type="submission" date="2019-02" db="EMBL/GenBank/DDBJ databases">
        <title>Deep-cultivation of Planctomycetes and their phenomic and genomic characterization uncovers novel biology.</title>
        <authorList>
            <person name="Wiegand S."/>
            <person name="Jogler M."/>
            <person name="Boedeker C."/>
            <person name="Pinto D."/>
            <person name="Vollmers J."/>
            <person name="Rivas-Marin E."/>
            <person name="Kohn T."/>
            <person name="Peeters S.H."/>
            <person name="Heuer A."/>
            <person name="Rast P."/>
            <person name="Oberbeckmann S."/>
            <person name="Bunk B."/>
            <person name="Jeske O."/>
            <person name="Meyerdierks A."/>
            <person name="Storesund J.E."/>
            <person name="Kallscheuer N."/>
            <person name="Luecker S."/>
            <person name="Lage O.M."/>
            <person name="Pohl T."/>
            <person name="Merkel B.J."/>
            <person name="Hornburger P."/>
            <person name="Mueller R.-W."/>
            <person name="Bruemmer F."/>
            <person name="Labrenz M."/>
            <person name="Spormann A.M."/>
            <person name="Op den Camp H."/>
            <person name="Overmann J."/>
            <person name="Amann R."/>
            <person name="Jetten M.S.M."/>
            <person name="Mascher T."/>
            <person name="Medema M.H."/>
            <person name="Devos D.P."/>
            <person name="Kaster A.-K."/>
            <person name="Ovreas L."/>
            <person name="Rohde M."/>
            <person name="Galperin M.Y."/>
            <person name="Jogler C."/>
        </authorList>
    </citation>
    <scope>NUCLEOTIDE SEQUENCE [LARGE SCALE GENOMIC DNA]</scope>
    <source>
        <strain evidence="6 7">SV_7m_r</strain>
    </source>
</reference>
<dbReference type="Pfam" id="PF04542">
    <property type="entry name" value="Sigma70_r2"/>
    <property type="match status" value="1"/>
</dbReference>
<dbReference type="SUPFAM" id="SSF88946">
    <property type="entry name" value="Sigma2 domain of RNA polymerase sigma factors"/>
    <property type="match status" value="1"/>
</dbReference>
<keyword evidence="2" id="KW-0805">Transcription regulation</keyword>
<dbReference type="PANTHER" id="PTHR43133:SF51">
    <property type="entry name" value="RNA POLYMERASE SIGMA FACTOR"/>
    <property type="match status" value="1"/>
</dbReference>
<dbReference type="Gene3D" id="1.10.1740.10">
    <property type="match status" value="1"/>
</dbReference>
<organism evidence="6 7">
    <name type="scientific">Stieleria bergensis</name>
    <dbReference type="NCBI Taxonomy" id="2528025"/>
    <lineage>
        <taxon>Bacteria</taxon>
        <taxon>Pseudomonadati</taxon>
        <taxon>Planctomycetota</taxon>
        <taxon>Planctomycetia</taxon>
        <taxon>Pirellulales</taxon>
        <taxon>Pirellulaceae</taxon>
        <taxon>Stieleria</taxon>
    </lineage>
</organism>
<evidence type="ECO:0000313" key="7">
    <source>
        <dbReference type="Proteomes" id="UP000315003"/>
    </source>
</evidence>
<evidence type="ECO:0000256" key="2">
    <source>
        <dbReference type="ARBA" id="ARBA00023015"/>
    </source>
</evidence>
<dbReference type="InterPro" id="IPR007627">
    <property type="entry name" value="RNA_pol_sigma70_r2"/>
</dbReference>
<keyword evidence="3" id="KW-0731">Sigma factor</keyword>
<evidence type="ECO:0000259" key="5">
    <source>
        <dbReference type="Pfam" id="PF04542"/>
    </source>
</evidence>
<dbReference type="RefSeq" id="WP_145277351.1">
    <property type="nucleotide sequence ID" value="NZ_CP036272.1"/>
</dbReference>
<dbReference type="Gene3D" id="1.10.10.10">
    <property type="entry name" value="Winged helix-like DNA-binding domain superfamily/Winged helix DNA-binding domain"/>
    <property type="match status" value="1"/>
</dbReference>
<dbReference type="GO" id="GO:0016987">
    <property type="term" value="F:sigma factor activity"/>
    <property type="evidence" value="ECO:0007669"/>
    <property type="project" value="UniProtKB-KW"/>
</dbReference>
<dbReference type="GO" id="GO:0006352">
    <property type="term" value="P:DNA-templated transcription initiation"/>
    <property type="evidence" value="ECO:0007669"/>
    <property type="project" value="InterPro"/>
</dbReference>
<dbReference type="InterPro" id="IPR036388">
    <property type="entry name" value="WH-like_DNA-bd_sf"/>
</dbReference>
<accession>A0A517T2C8</accession>
<protein>
    <submittedName>
        <fullName evidence="6">ECF RNA polymerase sigma factor SigW</fullName>
    </submittedName>
</protein>
<name>A0A517T2C8_9BACT</name>
<evidence type="ECO:0000256" key="4">
    <source>
        <dbReference type="ARBA" id="ARBA00023163"/>
    </source>
</evidence>
<keyword evidence="7" id="KW-1185">Reference proteome</keyword>
<dbReference type="NCBIfam" id="TIGR02937">
    <property type="entry name" value="sigma70-ECF"/>
    <property type="match status" value="1"/>
</dbReference>
<keyword evidence="4" id="KW-0804">Transcription</keyword>
<feature type="domain" description="RNA polymerase sigma-70 region 2" evidence="5">
    <location>
        <begin position="21"/>
        <end position="87"/>
    </location>
</feature>
<evidence type="ECO:0000256" key="3">
    <source>
        <dbReference type="ARBA" id="ARBA00023082"/>
    </source>
</evidence>
<gene>
    <name evidence="6" type="primary">sigW_6</name>
    <name evidence="6" type="ORF">SV7mr_50810</name>
</gene>
<dbReference type="PANTHER" id="PTHR43133">
    <property type="entry name" value="RNA POLYMERASE ECF-TYPE SIGMA FACTO"/>
    <property type="match status" value="1"/>
</dbReference>
<dbReference type="InterPro" id="IPR039425">
    <property type="entry name" value="RNA_pol_sigma-70-like"/>
</dbReference>
<evidence type="ECO:0000256" key="1">
    <source>
        <dbReference type="ARBA" id="ARBA00010641"/>
    </source>
</evidence>
<comment type="similarity">
    <text evidence="1">Belongs to the sigma-70 factor family. ECF subfamily.</text>
</comment>
<proteinExistence type="inferred from homology"/>